<dbReference type="PROSITE" id="PS50850">
    <property type="entry name" value="MFS"/>
    <property type="match status" value="1"/>
</dbReference>
<dbReference type="PROSITE" id="PS00217">
    <property type="entry name" value="SUGAR_TRANSPORT_2"/>
    <property type="match status" value="1"/>
</dbReference>
<protein>
    <submittedName>
        <fullName evidence="10">MFS domain-containing protein</fullName>
    </submittedName>
</protein>
<keyword evidence="4 6" id="KW-0472">Membrane</keyword>
<dbReference type="PROSITE" id="PS00216">
    <property type="entry name" value="SUGAR_TRANSPORT_1"/>
    <property type="match status" value="1"/>
</dbReference>
<dbReference type="Pfam" id="PF00083">
    <property type="entry name" value="Sugar_tr"/>
    <property type="match status" value="2"/>
</dbReference>
<dbReference type="GO" id="GO:0016020">
    <property type="term" value="C:membrane"/>
    <property type="evidence" value="ECO:0007669"/>
    <property type="project" value="UniProtKB-SubCell"/>
</dbReference>
<feature type="domain" description="Major facilitator superfamily (MFS) profile" evidence="7">
    <location>
        <begin position="1"/>
        <end position="446"/>
    </location>
</feature>
<dbReference type="GO" id="GO:0015149">
    <property type="term" value="F:hexose transmembrane transporter activity"/>
    <property type="evidence" value="ECO:0007669"/>
    <property type="project" value="TreeGrafter"/>
</dbReference>
<gene>
    <name evidence="8" type="ORF">ASIM_LOCUS12647</name>
</gene>
<feature type="transmembrane region" description="Helical" evidence="6">
    <location>
        <begin position="302"/>
        <end position="323"/>
    </location>
</feature>
<keyword evidence="9" id="KW-1185">Reference proteome</keyword>
<dbReference type="Proteomes" id="UP000267096">
    <property type="component" value="Unassembled WGS sequence"/>
</dbReference>
<feature type="transmembrane region" description="Helical" evidence="6">
    <location>
        <begin position="12"/>
        <end position="31"/>
    </location>
</feature>
<dbReference type="PANTHER" id="PTHR23503:SF11">
    <property type="entry name" value="MAJOR FACILITATOR SUPERFAMILY (MFS) PROFILE DOMAIN-CONTAINING PROTEIN"/>
    <property type="match status" value="1"/>
</dbReference>
<evidence type="ECO:0000256" key="4">
    <source>
        <dbReference type="ARBA" id="ARBA00023136"/>
    </source>
</evidence>
<keyword evidence="3 6" id="KW-1133">Transmembrane helix</keyword>
<dbReference type="PANTHER" id="PTHR23503">
    <property type="entry name" value="SOLUTE CARRIER FAMILY 2"/>
    <property type="match status" value="1"/>
</dbReference>
<reference evidence="10" key="1">
    <citation type="submission" date="2017-02" db="UniProtKB">
        <authorList>
            <consortium name="WormBaseParasite"/>
        </authorList>
    </citation>
    <scope>IDENTIFICATION</scope>
</reference>
<dbReference type="InterPro" id="IPR045263">
    <property type="entry name" value="GLUT"/>
</dbReference>
<name>A0A0M3JXU0_ANISI</name>
<reference evidence="8 9" key="2">
    <citation type="submission" date="2018-11" db="EMBL/GenBank/DDBJ databases">
        <authorList>
            <consortium name="Pathogen Informatics"/>
        </authorList>
    </citation>
    <scope>NUCLEOTIDE SEQUENCE [LARGE SCALE GENOMIC DNA]</scope>
</reference>
<organism evidence="10">
    <name type="scientific">Anisakis simplex</name>
    <name type="common">Herring worm</name>
    <dbReference type="NCBI Taxonomy" id="6269"/>
    <lineage>
        <taxon>Eukaryota</taxon>
        <taxon>Metazoa</taxon>
        <taxon>Ecdysozoa</taxon>
        <taxon>Nematoda</taxon>
        <taxon>Chromadorea</taxon>
        <taxon>Rhabditida</taxon>
        <taxon>Spirurina</taxon>
        <taxon>Ascaridomorpha</taxon>
        <taxon>Ascaridoidea</taxon>
        <taxon>Anisakidae</taxon>
        <taxon>Anisakis</taxon>
        <taxon>Anisakis simplex complex</taxon>
    </lineage>
</organism>
<evidence type="ECO:0000259" key="7">
    <source>
        <dbReference type="PROSITE" id="PS50850"/>
    </source>
</evidence>
<proteinExistence type="predicted"/>
<dbReference type="InterPro" id="IPR005828">
    <property type="entry name" value="MFS_sugar_transport-like"/>
</dbReference>
<dbReference type="AlphaFoldDB" id="A0A0M3JXU0"/>
<evidence type="ECO:0000313" key="10">
    <source>
        <dbReference type="WBParaSite" id="ASIM_0001318101-mRNA-1"/>
    </source>
</evidence>
<keyword evidence="2 6" id="KW-0812">Transmembrane</keyword>
<feature type="transmembrane region" description="Helical" evidence="6">
    <location>
        <begin position="43"/>
        <end position="70"/>
    </location>
</feature>
<feature type="transmembrane region" description="Helical" evidence="6">
    <location>
        <begin position="250"/>
        <end position="270"/>
    </location>
</feature>
<evidence type="ECO:0000313" key="8">
    <source>
        <dbReference type="EMBL" id="VDK47838.1"/>
    </source>
</evidence>
<dbReference type="InterPro" id="IPR036259">
    <property type="entry name" value="MFS_trans_sf"/>
</dbReference>
<evidence type="ECO:0000256" key="3">
    <source>
        <dbReference type="ARBA" id="ARBA00022989"/>
    </source>
</evidence>
<evidence type="ECO:0000256" key="6">
    <source>
        <dbReference type="SAM" id="Phobius"/>
    </source>
</evidence>
<evidence type="ECO:0000313" key="9">
    <source>
        <dbReference type="Proteomes" id="UP000267096"/>
    </source>
</evidence>
<feature type="region of interest" description="Disordered" evidence="5">
    <location>
        <begin position="466"/>
        <end position="491"/>
    </location>
</feature>
<feature type="transmembrane region" description="Helical" evidence="6">
    <location>
        <begin position="418"/>
        <end position="442"/>
    </location>
</feature>
<sequence>MNVPLGVSRLGVQRTLMMSTIPAILGCILQFTTRIATESGLTMFVSVLCVGRFLVGIHAGSSLCLFPVFIAEISPVKYRSFLSTFQVHILAIDYYSMRKDDVLTPQYLLIYLVFTRHCDQQLFIANNKQVFQALCTLIGFVTGSEHLINMGEYRFEWMQMVAVLPSVAFFIMLIFLPKSPRDCLVRIKDSDKENQDLMYRRCLMSAKKTETSSFLANKSIKFYYGHDDADNINDALLAENAESTCCDESWNWVTVKGLILGCVAAMSFAFTGDDIIDQFSAHIIHNVDKTKKSIGSDLRSDLLTIFLGAILFVTSTFGSFLIDKYGRRRLMLAGLVGTSISNGIVLINKIIPSPSLTVTAFAITKCFIGLGAGAPAWFLTSELVPPRMMSICQAISTGLLLIVTGIITLFYLELELSLSVISFVILASGPAMCSAFILFLFLPETRNKNYTQVSSELSGHFFSGLSESKPPQTATSHYGSLEDNDQLQSLI</sequence>
<feature type="transmembrane region" description="Helical" evidence="6">
    <location>
        <begin position="357"/>
        <end position="379"/>
    </location>
</feature>
<dbReference type="EMBL" id="UYRR01031224">
    <property type="protein sequence ID" value="VDK47838.1"/>
    <property type="molecule type" value="Genomic_DNA"/>
</dbReference>
<feature type="transmembrane region" description="Helical" evidence="6">
    <location>
        <begin position="330"/>
        <end position="351"/>
    </location>
</feature>
<dbReference type="Gene3D" id="1.20.1250.20">
    <property type="entry name" value="MFS general substrate transporter like domains"/>
    <property type="match status" value="2"/>
</dbReference>
<dbReference type="InterPro" id="IPR020846">
    <property type="entry name" value="MFS_dom"/>
</dbReference>
<comment type="subcellular location">
    <subcellularLocation>
        <location evidence="1">Membrane</location>
        <topology evidence="1">Multi-pass membrane protein</topology>
    </subcellularLocation>
</comment>
<feature type="transmembrane region" description="Helical" evidence="6">
    <location>
        <begin position="391"/>
        <end position="412"/>
    </location>
</feature>
<dbReference type="WBParaSite" id="ASIM_0001318101-mRNA-1">
    <property type="protein sequence ID" value="ASIM_0001318101-mRNA-1"/>
    <property type="gene ID" value="ASIM_0001318101"/>
</dbReference>
<evidence type="ECO:0000256" key="2">
    <source>
        <dbReference type="ARBA" id="ARBA00022692"/>
    </source>
</evidence>
<feature type="transmembrane region" description="Helical" evidence="6">
    <location>
        <begin position="157"/>
        <end position="176"/>
    </location>
</feature>
<dbReference type="InterPro" id="IPR005829">
    <property type="entry name" value="Sugar_transporter_CS"/>
</dbReference>
<accession>A0A0M3JXU0</accession>
<dbReference type="OrthoDB" id="4142200at2759"/>
<feature type="compositionally biased region" description="Polar residues" evidence="5">
    <location>
        <begin position="466"/>
        <end position="478"/>
    </location>
</feature>
<evidence type="ECO:0000256" key="5">
    <source>
        <dbReference type="SAM" id="MobiDB-lite"/>
    </source>
</evidence>
<dbReference type="SUPFAM" id="SSF103473">
    <property type="entry name" value="MFS general substrate transporter"/>
    <property type="match status" value="2"/>
</dbReference>
<evidence type="ECO:0000256" key="1">
    <source>
        <dbReference type="ARBA" id="ARBA00004141"/>
    </source>
</evidence>